<keyword evidence="2 9" id="KW-1003">Cell membrane</keyword>
<feature type="transmembrane region" description="Helical" evidence="9">
    <location>
        <begin position="177"/>
        <end position="195"/>
    </location>
</feature>
<reference evidence="10 11" key="1">
    <citation type="journal article" date="2020" name="Microorganisms">
        <title>Reliable Identification of Environmental Pseudomonas Isolates Using the rpoD Gene.</title>
        <authorList>
            <consortium name="The Broad Institute Genome Sequencing Platform"/>
            <person name="Girard L."/>
            <person name="Lood C."/>
            <person name="Rokni-Zadeh H."/>
            <person name="van Noort V."/>
            <person name="Lavigne R."/>
            <person name="De Mot R."/>
        </authorList>
    </citation>
    <scope>NUCLEOTIDE SEQUENCE [LARGE SCALE GENOMIC DNA]</scope>
    <source>
        <strain evidence="10 11">RW7P2</strain>
    </source>
</reference>
<keyword evidence="4 9" id="KW-0812">Transmembrane</keyword>
<feature type="transmembrane region" description="Helical" evidence="9">
    <location>
        <begin position="134"/>
        <end position="156"/>
    </location>
</feature>
<feature type="transmembrane region" description="Helical" evidence="9">
    <location>
        <begin position="530"/>
        <end position="557"/>
    </location>
</feature>
<comment type="function">
    <text evidence="9">Part of the high-affinity ATP-driven potassium transport (or Kdp) system, which catalyzes the hydrolysis of ATP coupled with the electrogenic transport of potassium into the cytoplasm. This subunit binds the extracellular potassium ions and delivers the ions to the membrane domain of KdpB through an intramembrane tunnel.</text>
</comment>
<feature type="transmembrane region" description="Helical" evidence="9">
    <location>
        <begin position="66"/>
        <end position="91"/>
    </location>
</feature>
<evidence type="ECO:0000256" key="6">
    <source>
        <dbReference type="ARBA" id="ARBA00022989"/>
    </source>
</evidence>
<evidence type="ECO:0000256" key="1">
    <source>
        <dbReference type="ARBA" id="ARBA00022448"/>
    </source>
</evidence>
<feature type="transmembrane region" description="Helical" evidence="9">
    <location>
        <begin position="420"/>
        <end position="442"/>
    </location>
</feature>
<dbReference type="Pfam" id="PF03814">
    <property type="entry name" value="KdpA"/>
    <property type="match status" value="1"/>
</dbReference>
<accession>A0ABR6V0N5</accession>
<evidence type="ECO:0000256" key="4">
    <source>
        <dbReference type="ARBA" id="ARBA00022692"/>
    </source>
</evidence>
<comment type="caution">
    <text evidence="10">The sequence shown here is derived from an EMBL/GenBank/DDBJ whole genome shotgun (WGS) entry which is preliminary data.</text>
</comment>
<sequence length="564" mass="59811">MHSYDYALLLAFFAIVLLPAPWLGRFYYKVMEGQRTWLSPVLGPLEQGCYRLAGVRTEQEQNWKQYTLALLAFNLAGFVLLFCVLLLQGYLPLNPQHLPGQEWSLAFNTAVSFVTNTNWQAYSGEASVSYLSQMLGLTVQNFVSAATGLAVLVALCRGIARRSTATLGNFWVDMTRGTLYGLLPLCLVLALLLVWQGVPQTFADYAHAVTLQGVDQVIPLGPAASQIAIKQLGTNGGGFFGVNSAHPFENPTAWSNLFEVASIILIPAALVFTFGHYVKDLRQSRAIIACMLALFLIGGSTALWAEYQPNPALESVQVQSSAPMEGKESRFGTTGSVLWSVTTTAASNGSVNAMHDSLNPLTGMVAMANMMVGEVIFGGVGAGLYGMLLFVLIAVFLAGLMIGRTPEYLGKKLQAREVQLLVATLLVMPVGVLVLGAIAASLPGPAGAVSNPGAHGFSQLLYAYTSGTANNGSAFAGFGANTVFHNLMIGLAMLIGRFGYILPVLALAGSLAAKKTAPQGLNSFPTHGPLFATLLVVTILLVGGLTFLPTLALGPIAEHLSLGF</sequence>
<comment type="subcellular location">
    <subcellularLocation>
        <location evidence="9">Cell membrane</location>
        <topology evidence="9">Multi-pass membrane protein</topology>
    </subcellularLocation>
</comment>
<dbReference type="PANTHER" id="PTHR30607:SF2">
    <property type="entry name" value="POTASSIUM-TRANSPORTING ATPASE POTASSIUM-BINDING SUBUNIT"/>
    <property type="match status" value="1"/>
</dbReference>
<keyword evidence="7 9" id="KW-0406">Ion transport</keyword>
<keyword evidence="5 9" id="KW-0630">Potassium</keyword>
<dbReference type="NCBIfam" id="TIGR00680">
    <property type="entry name" value="kdpA"/>
    <property type="match status" value="1"/>
</dbReference>
<keyword evidence="3 9" id="KW-0633">Potassium transport</keyword>
<feature type="transmembrane region" description="Helical" evidence="9">
    <location>
        <begin position="487"/>
        <end position="509"/>
    </location>
</feature>
<dbReference type="PANTHER" id="PTHR30607">
    <property type="entry name" value="POTASSIUM-TRANSPORTING ATPASE A CHAIN"/>
    <property type="match status" value="1"/>
</dbReference>
<dbReference type="PIRSF" id="PIRSF001294">
    <property type="entry name" value="K_ATPaseA"/>
    <property type="match status" value="1"/>
</dbReference>
<dbReference type="EMBL" id="JABWRS010000001">
    <property type="protein sequence ID" value="MBC3474032.1"/>
    <property type="molecule type" value="Genomic_DNA"/>
</dbReference>
<evidence type="ECO:0000256" key="9">
    <source>
        <dbReference type="HAMAP-Rule" id="MF_00275"/>
    </source>
</evidence>
<dbReference type="RefSeq" id="WP_186598124.1">
    <property type="nucleotide sequence ID" value="NZ_JABWRR010000009.1"/>
</dbReference>
<dbReference type="InterPro" id="IPR004623">
    <property type="entry name" value="KdpA"/>
</dbReference>
<feature type="transmembrane region" description="Helical" evidence="9">
    <location>
        <begin position="253"/>
        <end position="274"/>
    </location>
</feature>
<proteinExistence type="inferred from homology"/>
<evidence type="ECO:0000256" key="3">
    <source>
        <dbReference type="ARBA" id="ARBA00022538"/>
    </source>
</evidence>
<evidence type="ECO:0000256" key="7">
    <source>
        <dbReference type="ARBA" id="ARBA00023065"/>
    </source>
</evidence>
<evidence type="ECO:0000256" key="2">
    <source>
        <dbReference type="ARBA" id="ARBA00022475"/>
    </source>
</evidence>
<feature type="transmembrane region" description="Helical" evidence="9">
    <location>
        <begin position="375"/>
        <end position="400"/>
    </location>
</feature>
<keyword evidence="11" id="KW-1185">Reference proteome</keyword>
<keyword evidence="1 9" id="KW-0813">Transport</keyword>
<comment type="subunit">
    <text evidence="9">The system is composed of three essential subunits: KdpA, KdpB and KdpC.</text>
</comment>
<protein>
    <recommendedName>
        <fullName evidence="9">Potassium-transporting ATPase potassium-binding subunit</fullName>
    </recommendedName>
    <alternativeName>
        <fullName evidence="9">ATP phosphohydrolase [potassium-transporting] A chain</fullName>
    </alternativeName>
    <alternativeName>
        <fullName evidence="9">Potassium-binding and translocating subunit A</fullName>
    </alternativeName>
    <alternativeName>
        <fullName evidence="9">Potassium-translocating ATPase A chain</fullName>
    </alternativeName>
</protein>
<organism evidence="10 11">
    <name type="scientific">Pseudomonas taiwanensis</name>
    <dbReference type="NCBI Taxonomy" id="470150"/>
    <lineage>
        <taxon>Bacteria</taxon>
        <taxon>Pseudomonadati</taxon>
        <taxon>Pseudomonadota</taxon>
        <taxon>Gammaproteobacteria</taxon>
        <taxon>Pseudomonadales</taxon>
        <taxon>Pseudomonadaceae</taxon>
        <taxon>Pseudomonas</taxon>
    </lineage>
</organism>
<dbReference type="Proteomes" id="UP000628086">
    <property type="component" value="Unassembled WGS sequence"/>
</dbReference>
<evidence type="ECO:0000313" key="10">
    <source>
        <dbReference type="EMBL" id="MBC3474032.1"/>
    </source>
</evidence>
<comment type="similarity">
    <text evidence="9">Belongs to the KdpA family.</text>
</comment>
<gene>
    <name evidence="9 10" type="primary">kdpA</name>
    <name evidence="10" type="ORF">HU747_00310</name>
</gene>
<keyword evidence="8 9" id="KW-0472">Membrane</keyword>
<evidence type="ECO:0000256" key="5">
    <source>
        <dbReference type="ARBA" id="ARBA00022958"/>
    </source>
</evidence>
<name>A0ABR6V0N5_9PSED</name>
<dbReference type="HAMAP" id="MF_00275">
    <property type="entry name" value="KdpA"/>
    <property type="match status" value="1"/>
</dbReference>
<evidence type="ECO:0000256" key="8">
    <source>
        <dbReference type="ARBA" id="ARBA00023136"/>
    </source>
</evidence>
<feature type="transmembrane region" description="Helical" evidence="9">
    <location>
        <begin position="286"/>
        <end position="305"/>
    </location>
</feature>
<feature type="transmembrane region" description="Helical" evidence="9">
    <location>
        <begin position="6"/>
        <end position="28"/>
    </location>
</feature>
<evidence type="ECO:0000313" key="11">
    <source>
        <dbReference type="Proteomes" id="UP000628086"/>
    </source>
</evidence>
<keyword evidence="6 9" id="KW-1133">Transmembrane helix</keyword>